<dbReference type="PROSITE" id="PS51257">
    <property type="entry name" value="PROKAR_LIPOPROTEIN"/>
    <property type="match status" value="1"/>
</dbReference>
<dbReference type="AlphaFoldDB" id="A0A6V8LAI7"/>
<dbReference type="GO" id="GO:0015888">
    <property type="term" value="P:thiamine transport"/>
    <property type="evidence" value="ECO:0007669"/>
    <property type="project" value="TreeGrafter"/>
</dbReference>
<keyword evidence="4" id="KW-1185">Reference proteome</keyword>
<sequence length="331" mass="34876">MPFRSHPRLLAVLAILTLAACGAEPAGSASSTTPPRITLYTSVTQNTVDAVVAGFKEAHPGAEVEVFRAATGALNARVAGDQRSGGLRADVMWGTDPLSMHAYADQKLLAAWPLPDLAGVPEEFRTDTFWGTRVLFVVVVARKDLTPAPTGWASLADPAYRGKVAVPDPATAGSAFAALGYFSQAPGFGMDYYRRLAANGAVQVATPPEVVTAVAQGRYRLGITLDTEVRAAAAKGSPVTLAWPKEGAIAVYSPIAATATSKQPDAARTFLAYVLSEDGQRRIAKTGWQPVLAQIPGPERPAGATSVSPDWPALYGKQRDLLREYQSIFGG</sequence>
<dbReference type="EMBL" id="BLPG01000001">
    <property type="protein sequence ID" value="GFJ94222.1"/>
    <property type="molecule type" value="Genomic_DNA"/>
</dbReference>
<dbReference type="PANTHER" id="PTHR30006:SF2">
    <property type="entry name" value="ABC TRANSPORTER SUBSTRATE-BINDING PROTEIN"/>
    <property type="match status" value="1"/>
</dbReference>
<dbReference type="Gene3D" id="3.40.190.10">
    <property type="entry name" value="Periplasmic binding protein-like II"/>
    <property type="match status" value="2"/>
</dbReference>
<evidence type="ECO:0000256" key="2">
    <source>
        <dbReference type="SAM" id="SignalP"/>
    </source>
</evidence>
<dbReference type="InterPro" id="IPR026045">
    <property type="entry name" value="Ferric-bd"/>
</dbReference>
<dbReference type="GO" id="GO:0030976">
    <property type="term" value="F:thiamine pyrophosphate binding"/>
    <property type="evidence" value="ECO:0007669"/>
    <property type="project" value="TreeGrafter"/>
</dbReference>
<organism evidence="3 4">
    <name type="scientific">Phytohabitans rumicis</name>
    <dbReference type="NCBI Taxonomy" id="1076125"/>
    <lineage>
        <taxon>Bacteria</taxon>
        <taxon>Bacillati</taxon>
        <taxon>Actinomycetota</taxon>
        <taxon>Actinomycetes</taxon>
        <taxon>Micromonosporales</taxon>
        <taxon>Micromonosporaceae</taxon>
    </lineage>
</organism>
<dbReference type="GO" id="GO:0030288">
    <property type="term" value="C:outer membrane-bounded periplasmic space"/>
    <property type="evidence" value="ECO:0007669"/>
    <property type="project" value="TreeGrafter"/>
</dbReference>
<reference evidence="3 4" key="2">
    <citation type="submission" date="2020-03" db="EMBL/GenBank/DDBJ databases">
        <authorList>
            <person name="Ichikawa N."/>
            <person name="Kimura A."/>
            <person name="Kitahashi Y."/>
            <person name="Uohara A."/>
        </authorList>
    </citation>
    <scope>NUCLEOTIDE SEQUENCE [LARGE SCALE GENOMIC DNA]</scope>
    <source>
        <strain evidence="3 4">NBRC 108638</strain>
    </source>
</reference>
<proteinExistence type="predicted"/>
<dbReference type="PANTHER" id="PTHR30006">
    <property type="entry name" value="THIAMINE-BINDING PERIPLASMIC PROTEIN-RELATED"/>
    <property type="match status" value="1"/>
</dbReference>
<reference evidence="3 4" key="1">
    <citation type="submission" date="2020-03" db="EMBL/GenBank/DDBJ databases">
        <title>Whole genome shotgun sequence of Phytohabitans rumicis NBRC 108638.</title>
        <authorList>
            <person name="Komaki H."/>
            <person name="Tamura T."/>
        </authorList>
    </citation>
    <scope>NUCLEOTIDE SEQUENCE [LARGE SCALE GENOMIC DNA]</scope>
    <source>
        <strain evidence="3 4">NBRC 108638</strain>
    </source>
</reference>
<feature type="chain" id="PRO_5038756124" evidence="2">
    <location>
        <begin position="23"/>
        <end position="331"/>
    </location>
</feature>
<accession>A0A6V8LAI7</accession>
<dbReference type="Proteomes" id="UP000482960">
    <property type="component" value="Unassembled WGS sequence"/>
</dbReference>
<name>A0A6V8LAI7_9ACTN</name>
<evidence type="ECO:0000256" key="1">
    <source>
        <dbReference type="ARBA" id="ARBA00022729"/>
    </source>
</evidence>
<comment type="caution">
    <text evidence="3">The sequence shown here is derived from an EMBL/GenBank/DDBJ whole genome shotgun (WGS) entry which is preliminary data.</text>
</comment>
<dbReference type="Pfam" id="PF13531">
    <property type="entry name" value="SBP_bac_11"/>
    <property type="match status" value="1"/>
</dbReference>
<dbReference type="GO" id="GO:0030975">
    <property type="term" value="F:thiamine binding"/>
    <property type="evidence" value="ECO:0007669"/>
    <property type="project" value="TreeGrafter"/>
</dbReference>
<keyword evidence="1 2" id="KW-0732">Signal</keyword>
<dbReference type="RefSeq" id="WP_173081195.1">
    <property type="nucleotide sequence ID" value="NZ_BAABJB010000018.1"/>
</dbReference>
<gene>
    <name evidence="3" type="ORF">Prum_078640</name>
</gene>
<dbReference type="PIRSF" id="PIRSF002825">
    <property type="entry name" value="CfbpA"/>
    <property type="match status" value="1"/>
</dbReference>
<evidence type="ECO:0000313" key="3">
    <source>
        <dbReference type="EMBL" id="GFJ94222.1"/>
    </source>
</evidence>
<dbReference type="SUPFAM" id="SSF53850">
    <property type="entry name" value="Periplasmic binding protein-like II"/>
    <property type="match status" value="1"/>
</dbReference>
<evidence type="ECO:0000313" key="4">
    <source>
        <dbReference type="Proteomes" id="UP000482960"/>
    </source>
</evidence>
<protein>
    <submittedName>
        <fullName evidence="3">Putative 2-aminoethylphosphonate ABC transporter substrate-binding protein</fullName>
    </submittedName>
</protein>
<feature type="signal peptide" evidence="2">
    <location>
        <begin position="1"/>
        <end position="22"/>
    </location>
</feature>